<sequence length="113" mass="13245">MRRIRSDCRLRKDKKRKTILTISDEGVRIALSNDYGGKKMKQQSINNNNTNNLIITHHPIHRIFYVSHDSLDLHIFSYIAREGSLFRCFVFKAAKQLSILYVQLGKHLNYAIK</sequence>
<feature type="domain" description="PID" evidence="1">
    <location>
        <begin position="12"/>
        <end position="106"/>
    </location>
</feature>
<dbReference type="Proteomes" id="UP000194236">
    <property type="component" value="Unassembled WGS sequence"/>
</dbReference>
<dbReference type="Pfam" id="PF00640">
    <property type="entry name" value="PID"/>
    <property type="match status" value="1"/>
</dbReference>
<evidence type="ECO:0000313" key="3">
    <source>
        <dbReference type="Proteomes" id="UP000194236"/>
    </source>
</evidence>
<dbReference type="InterPro" id="IPR006020">
    <property type="entry name" value="PTB/PI_dom"/>
</dbReference>
<evidence type="ECO:0000259" key="1">
    <source>
        <dbReference type="Pfam" id="PF00640"/>
    </source>
</evidence>
<reference evidence="2 3" key="1">
    <citation type="submission" date="2017-03" db="EMBL/GenBank/DDBJ databases">
        <title>Genome Survey of Euroglyphus maynei.</title>
        <authorList>
            <person name="Arlian L.G."/>
            <person name="Morgan M.S."/>
            <person name="Rider S.D."/>
        </authorList>
    </citation>
    <scope>NUCLEOTIDE SEQUENCE [LARGE SCALE GENOMIC DNA]</scope>
    <source>
        <strain evidence="2">Arlian Lab</strain>
        <tissue evidence="2">Whole body</tissue>
    </source>
</reference>
<proteinExistence type="predicted"/>
<dbReference type="OrthoDB" id="10030336at2759"/>
<dbReference type="AlphaFoldDB" id="A0A1Y3BSZ5"/>
<comment type="caution">
    <text evidence="2">The sequence shown here is derived from an EMBL/GenBank/DDBJ whole genome shotgun (WGS) entry which is preliminary data.</text>
</comment>
<dbReference type="Gene3D" id="2.30.29.30">
    <property type="entry name" value="Pleckstrin-homology domain (PH domain)/Phosphotyrosine-binding domain (PTB)"/>
    <property type="match status" value="1"/>
</dbReference>
<dbReference type="InterPro" id="IPR051133">
    <property type="entry name" value="Adapter_Engulfment-Domain"/>
</dbReference>
<evidence type="ECO:0000313" key="2">
    <source>
        <dbReference type="EMBL" id="OTF83207.1"/>
    </source>
</evidence>
<dbReference type="PANTHER" id="PTHR11232">
    <property type="entry name" value="PHOSPHOTYROSINE INTERACTION DOMAIN-CONTAINING FAMILY MEMBER"/>
    <property type="match status" value="1"/>
</dbReference>
<dbReference type="PANTHER" id="PTHR11232:SF17">
    <property type="entry name" value="CAPON-LIKE PROTEIN"/>
    <property type="match status" value="1"/>
</dbReference>
<dbReference type="InterPro" id="IPR011993">
    <property type="entry name" value="PH-like_dom_sf"/>
</dbReference>
<dbReference type="GO" id="GO:0050998">
    <property type="term" value="F:nitric-oxide synthase binding"/>
    <property type="evidence" value="ECO:0007669"/>
    <property type="project" value="TreeGrafter"/>
</dbReference>
<name>A0A1Y3BSZ5_EURMA</name>
<gene>
    <name evidence="2" type="ORF">BLA29_007308</name>
</gene>
<organism evidence="2 3">
    <name type="scientific">Euroglyphus maynei</name>
    <name type="common">Mayne's house dust mite</name>
    <dbReference type="NCBI Taxonomy" id="6958"/>
    <lineage>
        <taxon>Eukaryota</taxon>
        <taxon>Metazoa</taxon>
        <taxon>Ecdysozoa</taxon>
        <taxon>Arthropoda</taxon>
        <taxon>Chelicerata</taxon>
        <taxon>Arachnida</taxon>
        <taxon>Acari</taxon>
        <taxon>Acariformes</taxon>
        <taxon>Sarcoptiformes</taxon>
        <taxon>Astigmata</taxon>
        <taxon>Psoroptidia</taxon>
        <taxon>Analgoidea</taxon>
        <taxon>Pyroglyphidae</taxon>
        <taxon>Pyroglyphinae</taxon>
        <taxon>Euroglyphus</taxon>
    </lineage>
</organism>
<keyword evidence="3" id="KW-1185">Reference proteome</keyword>
<dbReference type="SUPFAM" id="SSF50729">
    <property type="entry name" value="PH domain-like"/>
    <property type="match status" value="1"/>
</dbReference>
<dbReference type="EMBL" id="MUJZ01004629">
    <property type="protein sequence ID" value="OTF83207.1"/>
    <property type="molecule type" value="Genomic_DNA"/>
</dbReference>
<accession>A0A1Y3BSZ5</accession>
<protein>
    <submittedName>
        <fullName evidence="2">PTB/PID domain-containing protein</fullName>
    </submittedName>
</protein>